<feature type="signal peptide" evidence="1">
    <location>
        <begin position="1"/>
        <end position="23"/>
    </location>
</feature>
<feature type="chain" id="PRO_5042598954" evidence="1">
    <location>
        <begin position="24"/>
        <end position="62"/>
    </location>
</feature>
<gene>
    <name evidence="2" type="ORF">P0Y56_06350</name>
</gene>
<name>A0AAJ5X981_9SPHN</name>
<dbReference type="KEGG" id="acob:P0Y56_06350"/>
<dbReference type="Proteomes" id="UP001218362">
    <property type="component" value="Chromosome"/>
</dbReference>
<evidence type="ECO:0000313" key="3">
    <source>
        <dbReference type="Proteomes" id="UP001218362"/>
    </source>
</evidence>
<dbReference type="EMBL" id="CP119316">
    <property type="protein sequence ID" value="WEK47913.1"/>
    <property type="molecule type" value="Genomic_DNA"/>
</dbReference>
<evidence type="ECO:0000256" key="1">
    <source>
        <dbReference type="SAM" id="SignalP"/>
    </source>
</evidence>
<sequence length="62" mass="6405">MSRQLAISAAFSVFATAALALFAANGGPEAAHEKLTGASTFVEAPAELTQMPKLPALRFLSN</sequence>
<reference evidence="2" key="1">
    <citation type="submission" date="2023-03" db="EMBL/GenBank/DDBJ databases">
        <title>Andean soil-derived lignocellulolytic bacterial consortium as a source of novel taxa and putative plastic-active enzymes.</title>
        <authorList>
            <person name="Diaz-Garcia L."/>
            <person name="Chuvochina M."/>
            <person name="Feuerriegel G."/>
            <person name="Bunk B."/>
            <person name="Sproer C."/>
            <person name="Streit W.R."/>
            <person name="Rodriguez L.M."/>
            <person name="Overmann J."/>
            <person name="Jimenez D.J."/>
        </authorList>
    </citation>
    <scope>NUCLEOTIDE SEQUENCE</scope>
    <source>
        <strain evidence="2">MAG 26</strain>
    </source>
</reference>
<protein>
    <submittedName>
        <fullName evidence="2">Uncharacterized protein</fullName>
    </submittedName>
</protein>
<organism evidence="2 3">
    <name type="scientific">Candidatus Andeanibacterium colombiense</name>
    <dbReference type="NCBI Taxonomy" id="3121345"/>
    <lineage>
        <taxon>Bacteria</taxon>
        <taxon>Pseudomonadati</taxon>
        <taxon>Pseudomonadota</taxon>
        <taxon>Alphaproteobacteria</taxon>
        <taxon>Sphingomonadales</taxon>
        <taxon>Sphingomonadaceae</taxon>
        <taxon>Candidatus Andeanibacterium</taxon>
    </lineage>
</organism>
<dbReference type="AlphaFoldDB" id="A0AAJ5X981"/>
<evidence type="ECO:0000313" key="2">
    <source>
        <dbReference type="EMBL" id="WEK47913.1"/>
    </source>
</evidence>
<proteinExistence type="predicted"/>
<keyword evidence="1" id="KW-0732">Signal</keyword>
<accession>A0AAJ5X981</accession>